<evidence type="ECO:0000313" key="2">
    <source>
        <dbReference type="EMBL" id="CAB4929917.1"/>
    </source>
</evidence>
<reference evidence="2" key="1">
    <citation type="submission" date="2020-05" db="EMBL/GenBank/DDBJ databases">
        <authorList>
            <person name="Chiriac C."/>
            <person name="Salcher M."/>
            <person name="Ghai R."/>
            <person name="Kavagutti S V."/>
        </authorList>
    </citation>
    <scope>NUCLEOTIDE SEQUENCE</scope>
</reference>
<dbReference type="Gene3D" id="3.10.450.50">
    <property type="match status" value="1"/>
</dbReference>
<sequence length="148" mass="16642">MPLDLQTISDRMEIDDLLVRYSRAIDTKDFAELENLFTPDGEYDAGSLGHPKSAKAVREMIEGAIGGLDATMHLVAKSLIDVDGDSAEVRTYLISQHIRESTPGPVKHYSIGAEYADRVVRTADGWKFAYRRLDRMWKEGDRAVIVRD</sequence>
<dbReference type="CDD" id="cd00531">
    <property type="entry name" value="NTF2_like"/>
    <property type="match status" value="1"/>
</dbReference>
<dbReference type="Pfam" id="PF13577">
    <property type="entry name" value="SnoaL_4"/>
    <property type="match status" value="1"/>
</dbReference>
<dbReference type="InterPro" id="IPR032710">
    <property type="entry name" value="NTF2-like_dom_sf"/>
</dbReference>
<name>A0A6J7IIJ1_9ZZZZ</name>
<organism evidence="2">
    <name type="scientific">freshwater metagenome</name>
    <dbReference type="NCBI Taxonomy" id="449393"/>
    <lineage>
        <taxon>unclassified sequences</taxon>
        <taxon>metagenomes</taxon>
        <taxon>ecological metagenomes</taxon>
    </lineage>
</organism>
<evidence type="ECO:0000259" key="1">
    <source>
        <dbReference type="Pfam" id="PF13577"/>
    </source>
</evidence>
<feature type="domain" description="SnoaL-like" evidence="1">
    <location>
        <begin position="6"/>
        <end position="132"/>
    </location>
</feature>
<dbReference type="EMBL" id="CAFBNE010000003">
    <property type="protein sequence ID" value="CAB4929917.1"/>
    <property type="molecule type" value="Genomic_DNA"/>
</dbReference>
<dbReference type="AlphaFoldDB" id="A0A6J7IIJ1"/>
<protein>
    <submittedName>
        <fullName evidence="2">Unannotated protein</fullName>
    </submittedName>
</protein>
<dbReference type="SUPFAM" id="SSF54427">
    <property type="entry name" value="NTF2-like"/>
    <property type="match status" value="1"/>
</dbReference>
<accession>A0A6J7IIJ1</accession>
<gene>
    <name evidence="2" type="ORF">UFOPK3772_00188</name>
</gene>
<proteinExistence type="predicted"/>
<dbReference type="InterPro" id="IPR037401">
    <property type="entry name" value="SnoaL-like"/>
</dbReference>